<keyword evidence="1" id="KW-1133">Transmembrane helix</keyword>
<name>A0ABX8SI33_9ACTN</name>
<proteinExistence type="predicted"/>
<feature type="transmembrane region" description="Helical" evidence="1">
    <location>
        <begin position="14"/>
        <end position="32"/>
    </location>
</feature>
<dbReference type="Proteomes" id="UP000824504">
    <property type="component" value="Chromosome"/>
</dbReference>
<dbReference type="EMBL" id="CP079216">
    <property type="protein sequence ID" value="QXT63046.1"/>
    <property type="molecule type" value="Genomic_DNA"/>
</dbReference>
<evidence type="ECO:0000256" key="1">
    <source>
        <dbReference type="SAM" id="Phobius"/>
    </source>
</evidence>
<organism evidence="2 3">
    <name type="scientific">Tessaracoccus palaemonis</name>
    <dbReference type="NCBI Taxonomy" id="2829499"/>
    <lineage>
        <taxon>Bacteria</taxon>
        <taxon>Bacillati</taxon>
        <taxon>Actinomycetota</taxon>
        <taxon>Actinomycetes</taxon>
        <taxon>Propionibacteriales</taxon>
        <taxon>Propionibacteriaceae</taxon>
        <taxon>Tessaracoccus</taxon>
    </lineage>
</organism>
<accession>A0ABX8SI33</accession>
<gene>
    <name evidence="2" type="ORF">KDB89_00715</name>
</gene>
<keyword evidence="3" id="KW-1185">Reference proteome</keyword>
<evidence type="ECO:0000313" key="3">
    <source>
        <dbReference type="Proteomes" id="UP000824504"/>
    </source>
</evidence>
<sequence>MALSYHAAFDSYDLGPLIGLAAGTLAGIYPALRASRLEPVDALRS</sequence>
<keyword evidence="1" id="KW-0472">Membrane</keyword>
<protein>
    <submittedName>
        <fullName evidence="2">Uncharacterized protein</fullName>
    </submittedName>
</protein>
<dbReference type="RefSeq" id="WP_219082542.1">
    <property type="nucleotide sequence ID" value="NZ_CP079216.1"/>
</dbReference>
<reference evidence="2 3" key="1">
    <citation type="submission" date="2021-07" db="EMBL/GenBank/DDBJ databases">
        <title>complete genome sequencing of Tessaracoccus sp.J1M15.</title>
        <authorList>
            <person name="Bae J.-W."/>
            <person name="Kim D.-y."/>
        </authorList>
    </citation>
    <scope>NUCLEOTIDE SEQUENCE [LARGE SCALE GENOMIC DNA]</scope>
    <source>
        <strain evidence="2 3">J1M15</strain>
    </source>
</reference>
<evidence type="ECO:0000313" key="2">
    <source>
        <dbReference type="EMBL" id="QXT63046.1"/>
    </source>
</evidence>
<keyword evidence="1" id="KW-0812">Transmembrane</keyword>